<proteinExistence type="predicted"/>
<gene>
    <name evidence="2" type="ORF">K437DRAFT_266356</name>
</gene>
<organism evidence="2 3">
    <name type="scientific">Tilletiaria anomala (strain ATCC 24038 / CBS 436.72 / UBC 951)</name>
    <dbReference type="NCBI Taxonomy" id="1037660"/>
    <lineage>
        <taxon>Eukaryota</taxon>
        <taxon>Fungi</taxon>
        <taxon>Dikarya</taxon>
        <taxon>Basidiomycota</taxon>
        <taxon>Ustilaginomycotina</taxon>
        <taxon>Exobasidiomycetes</taxon>
        <taxon>Georgefischeriales</taxon>
        <taxon>Tilletiariaceae</taxon>
        <taxon>Tilletiaria</taxon>
    </lineage>
</organism>
<evidence type="ECO:0000256" key="1">
    <source>
        <dbReference type="SAM" id="MobiDB-lite"/>
    </source>
</evidence>
<feature type="region of interest" description="Disordered" evidence="1">
    <location>
        <begin position="131"/>
        <end position="195"/>
    </location>
</feature>
<dbReference type="OrthoDB" id="3348033at2759"/>
<accession>A0A066WFD1</accession>
<dbReference type="EMBL" id="JMSN01000007">
    <property type="protein sequence ID" value="KDN52687.1"/>
    <property type="molecule type" value="Genomic_DNA"/>
</dbReference>
<feature type="region of interest" description="Disordered" evidence="1">
    <location>
        <begin position="34"/>
        <end position="70"/>
    </location>
</feature>
<keyword evidence="3" id="KW-1185">Reference proteome</keyword>
<reference evidence="2 3" key="1">
    <citation type="submission" date="2014-05" db="EMBL/GenBank/DDBJ databases">
        <title>Draft genome sequence of a rare smut relative, Tilletiaria anomala UBC 951.</title>
        <authorList>
            <consortium name="DOE Joint Genome Institute"/>
            <person name="Toome M."/>
            <person name="Kuo A."/>
            <person name="Henrissat B."/>
            <person name="Lipzen A."/>
            <person name="Tritt A."/>
            <person name="Yoshinaga Y."/>
            <person name="Zane M."/>
            <person name="Barry K."/>
            <person name="Grigoriev I.V."/>
            <person name="Spatafora J.W."/>
            <person name="Aimea M.C."/>
        </authorList>
    </citation>
    <scope>NUCLEOTIDE SEQUENCE [LARGE SCALE GENOMIC DNA]</scope>
    <source>
        <strain evidence="2 3">UBC 951</strain>
    </source>
</reference>
<comment type="caution">
    <text evidence="2">The sequence shown here is derived from an EMBL/GenBank/DDBJ whole genome shotgun (WGS) entry which is preliminary data.</text>
</comment>
<dbReference type="RefSeq" id="XP_013245526.1">
    <property type="nucleotide sequence ID" value="XM_013390072.1"/>
</dbReference>
<protein>
    <submittedName>
        <fullName evidence="2">Uncharacterized protein</fullName>
    </submittedName>
</protein>
<dbReference type="AlphaFoldDB" id="A0A066WFD1"/>
<dbReference type="InParanoid" id="A0A066WFD1"/>
<feature type="compositionally biased region" description="Polar residues" evidence="1">
    <location>
        <begin position="131"/>
        <end position="150"/>
    </location>
</feature>
<dbReference type="HOGENOM" id="CLU_1397211_0_0_1"/>
<dbReference type="Proteomes" id="UP000027361">
    <property type="component" value="Unassembled WGS sequence"/>
</dbReference>
<name>A0A066WFD1_TILAU</name>
<dbReference type="GeneID" id="25265852"/>
<evidence type="ECO:0000313" key="2">
    <source>
        <dbReference type="EMBL" id="KDN52687.1"/>
    </source>
</evidence>
<evidence type="ECO:0000313" key="3">
    <source>
        <dbReference type="Proteomes" id="UP000027361"/>
    </source>
</evidence>
<sequence length="195" mass="20112">MEHPDFSSVLSDYFQPLSDTYTVNIMRAEASPSSIASSGLDGASQAGSQNNYHVSRHGPDSSGGPNKASHGLFGAEQLGIKLGGAADFVRERAQAIREGDVILLGSKSDKNTGIEIHKCTPNLLDIVRTSQASSAPHPTNEQNNNVSSANRGPDKMLDSLGRNTGAESGVGAASQDAQGISEIGGGAPRGNVAPE</sequence>